<dbReference type="PANTHER" id="PTHR32063">
    <property type="match status" value="1"/>
</dbReference>
<evidence type="ECO:0000313" key="2">
    <source>
        <dbReference type="EMBL" id="WDD99599.1"/>
    </source>
</evidence>
<feature type="transmembrane region" description="Helical" evidence="1">
    <location>
        <begin position="865"/>
        <end position="885"/>
    </location>
</feature>
<reference evidence="2 3" key="1">
    <citation type="journal article" date="2015" name="Genome Announc.">
        <title>Draft Genome Sequences of Marine Isolates of Thalassomonas viridans and Thalassomonas actiniarum.</title>
        <authorList>
            <person name="Olonade I."/>
            <person name="van Zyl L.J."/>
            <person name="Trindade M."/>
        </authorList>
    </citation>
    <scope>NUCLEOTIDE SEQUENCE [LARGE SCALE GENOMIC DNA]</scope>
    <source>
        <strain evidence="2 3">A5K-106</strain>
    </source>
</reference>
<feature type="transmembrane region" description="Helical" evidence="1">
    <location>
        <begin position="430"/>
        <end position="450"/>
    </location>
</feature>
<dbReference type="Gene3D" id="3.30.70.1320">
    <property type="entry name" value="Multidrug efflux transporter AcrB pore domain like"/>
    <property type="match status" value="1"/>
</dbReference>
<keyword evidence="1" id="KW-0472">Membrane</keyword>
<dbReference type="Gene3D" id="1.20.1640.10">
    <property type="entry name" value="Multidrug efflux transporter AcrB transmembrane domain"/>
    <property type="match status" value="2"/>
</dbReference>
<dbReference type="Gene3D" id="3.30.70.1440">
    <property type="entry name" value="Multidrug efflux transporter AcrB pore domain"/>
    <property type="match status" value="1"/>
</dbReference>
<feature type="transmembrane region" description="Helical" evidence="1">
    <location>
        <begin position="358"/>
        <end position="376"/>
    </location>
</feature>
<dbReference type="SUPFAM" id="SSF82866">
    <property type="entry name" value="Multidrug efflux transporter AcrB transmembrane domain"/>
    <property type="match status" value="2"/>
</dbReference>
<dbReference type="PANTHER" id="PTHR32063:SF18">
    <property type="entry name" value="CATION EFFLUX SYSTEM PROTEIN"/>
    <property type="match status" value="1"/>
</dbReference>
<evidence type="ECO:0000256" key="1">
    <source>
        <dbReference type="SAM" id="Phobius"/>
    </source>
</evidence>
<dbReference type="GO" id="GO:0042910">
    <property type="term" value="F:xenobiotic transmembrane transporter activity"/>
    <property type="evidence" value="ECO:0007669"/>
    <property type="project" value="TreeGrafter"/>
</dbReference>
<dbReference type="GO" id="GO:0005886">
    <property type="term" value="C:plasma membrane"/>
    <property type="evidence" value="ECO:0007669"/>
    <property type="project" value="TreeGrafter"/>
</dbReference>
<dbReference type="SUPFAM" id="SSF82693">
    <property type="entry name" value="Multidrug efflux transporter AcrB pore domain, PN1, PN2, PC1 and PC2 subdomains"/>
    <property type="match status" value="3"/>
</dbReference>
<dbReference type="SUPFAM" id="SSF82714">
    <property type="entry name" value="Multidrug efflux transporter AcrB TolC docking domain, DN and DC subdomains"/>
    <property type="match status" value="2"/>
</dbReference>
<dbReference type="KEGG" id="tact:SG35_002675"/>
<feature type="transmembrane region" description="Helical" evidence="1">
    <location>
        <begin position="918"/>
        <end position="939"/>
    </location>
</feature>
<feature type="transmembrane region" description="Helical" evidence="1">
    <location>
        <begin position="462"/>
        <end position="489"/>
    </location>
</feature>
<feature type="transmembrane region" description="Helical" evidence="1">
    <location>
        <begin position="334"/>
        <end position="353"/>
    </location>
</feature>
<dbReference type="InterPro" id="IPR001036">
    <property type="entry name" value="Acrflvin-R"/>
</dbReference>
<dbReference type="Gene3D" id="3.30.70.1430">
    <property type="entry name" value="Multidrug efflux transporter AcrB pore domain"/>
    <property type="match status" value="2"/>
</dbReference>
<dbReference type="PRINTS" id="PR00702">
    <property type="entry name" value="ACRIFLAVINRP"/>
</dbReference>
<feature type="transmembrane region" description="Helical" evidence="1">
    <location>
        <begin position="388"/>
        <end position="409"/>
    </location>
</feature>
<evidence type="ECO:0000313" key="3">
    <source>
        <dbReference type="Proteomes" id="UP000032568"/>
    </source>
</evidence>
<dbReference type="Pfam" id="PF00873">
    <property type="entry name" value="ACR_tran"/>
    <property type="match status" value="1"/>
</dbReference>
<name>A0AAE9YSR3_9GAMM</name>
<dbReference type="RefSeq" id="WP_044832197.1">
    <property type="nucleotide sequence ID" value="NZ_CP059735.1"/>
</dbReference>
<reference evidence="2 3" key="2">
    <citation type="journal article" date="2022" name="Mar. Drugs">
        <title>Bioassay-Guided Fractionation Leads to the Detection of Cholic Acid Generated by the Rare Thalassomonas sp.</title>
        <authorList>
            <person name="Pheiffer F."/>
            <person name="Schneider Y.K."/>
            <person name="Hansen E.H."/>
            <person name="Andersen J.H."/>
            <person name="Isaksson J."/>
            <person name="Busche T."/>
            <person name="R C."/>
            <person name="Kalinowski J."/>
            <person name="Zyl L.V."/>
            <person name="Trindade M."/>
        </authorList>
    </citation>
    <scope>NUCLEOTIDE SEQUENCE [LARGE SCALE GENOMIC DNA]</scope>
    <source>
        <strain evidence="2 3">A5K-106</strain>
    </source>
</reference>
<protein>
    <submittedName>
        <fullName evidence="2">Efflux RND transporter permease subunit</fullName>
    </submittedName>
</protein>
<sequence>MNITKISFEYRKSIFMLLALMLVNGVFAYFTLPAQEDPTTVVREAIVSTAYPGMSPERVEQLITKTLEKEIRKVPEVKKITSTSETGTSIIHVQIYDRYFNLEDIWQDVRNRVSEAAANLPEGTMTSRVNDSFGDVSVITLALTADGFNLGEMRDMAKHIRDLLYTVPGTKKVEVLGVQDERIFLESSSAKLAQLGISPQSIVNALQNQNIISSGGQVDTGDTSFIVEPSGNFNSLEEIAETRISIPGSQDSIALKDIVTVRRGYIDPPDEPAYFNGQPAIMFGVAMLENYNVPDFNTLVKQQVADIQATLPVGYQIGLATDQSVQVKEKIDGVSGNVLQTLIIVLLVVILFLGMRTGLIVGSIVPFVMLGTLAIMKVSGIKLEQLSLSTLIIALGLLVDNGIVIAEDFKRRLEQGTDRYQAMCRGGKELAMPLLSSSVTTILFFLPLMLAEHVAGEFTRSVSLVILITLLTSWVLAICVTPILCYLFIRVKPKERGKVTEPEQAGSAAKYYGYYENFLHWILSHKALFIGIVIAIFVLAMGGFKFVAQQFFPNSDRSQVLMYVDLPNGTSARQTNRQMKEIFAWLDDKQRFPEIQSYAGYSGFDGPRFVASLSPEDPADNKGFVVLNMAEAVTLEQLDPFVDKLHREMVETFPNVSARVKRMFVGPSDSSVIKIQVKGPDKDVLYAKAEEIMAVLHQLPNTKNVRTDWQNRIVKVKVQIDQQRARRAGVTSDDIASALQGYFDGVTVTEYREQDNIIPVVLQGKDEERFNLDRLRTVTVFSSSLGQGVPLFQVADFVPENQYSRIKRENMFRTISVLATNTAISAQDMQLAIDDKIQLLKADLPLNHSIEYDGVIVESAEAQQAMGTSVPMVVGLVIILLVMQFNSYRRAAIIVLTIPLSMIGTVGGLIIMDAPFGFMVTLGIYSLAGIIINNAIVLIDRIDIERRSGISDYQAIINACKTRLRPIAMTTITTIMGLLPLIMDPASVFYGMASVLAFGLGIGTVLTLGVVPVLYAMFFKVTIKVEPDTRKFEVENYKEQQVA</sequence>
<feature type="transmembrane region" description="Helical" evidence="1">
    <location>
        <begin position="892"/>
        <end position="912"/>
    </location>
</feature>
<keyword evidence="1" id="KW-0812">Transmembrane</keyword>
<feature type="transmembrane region" description="Helical" evidence="1">
    <location>
        <begin position="527"/>
        <end position="548"/>
    </location>
</feature>
<feature type="transmembrane region" description="Helical" evidence="1">
    <location>
        <begin position="964"/>
        <end position="983"/>
    </location>
</feature>
<dbReference type="InterPro" id="IPR027463">
    <property type="entry name" value="AcrB_DN_DC_subdom"/>
</dbReference>
<proteinExistence type="predicted"/>
<keyword evidence="3" id="KW-1185">Reference proteome</keyword>
<dbReference type="Proteomes" id="UP000032568">
    <property type="component" value="Chromosome"/>
</dbReference>
<dbReference type="AlphaFoldDB" id="A0AAE9YSR3"/>
<keyword evidence="1" id="KW-1133">Transmembrane helix</keyword>
<dbReference type="Gene3D" id="3.30.2090.10">
    <property type="entry name" value="Multidrug efflux transporter AcrB TolC docking domain, DN and DC subdomains"/>
    <property type="match status" value="2"/>
</dbReference>
<gene>
    <name evidence="2" type="ORF">SG35_002675</name>
</gene>
<accession>A0AAE9YSR3</accession>
<feature type="transmembrane region" description="Helical" evidence="1">
    <location>
        <begin position="989"/>
        <end position="1015"/>
    </location>
</feature>
<organism evidence="2 3">
    <name type="scientific">Thalassomonas actiniarum</name>
    <dbReference type="NCBI Taxonomy" id="485447"/>
    <lineage>
        <taxon>Bacteria</taxon>
        <taxon>Pseudomonadati</taxon>
        <taxon>Pseudomonadota</taxon>
        <taxon>Gammaproteobacteria</taxon>
        <taxon>Alteromonadales</taxon>
        <taxon>Colwelliaceae</taxon>
        <taxon>Thalassomonas</taxon>
    </lineage>
</organism>
<dbReference type="EMBL" id="CP059735">
    <property type="protein sequence ID" value="WDD99599.1"/>
    <property type="molecule type" value="Genomic_DNA"/>
</dbReference>